<evidence type="ECO:0000313" key="3">
    <source>
        <dbReference type="Proteomes" id="UP000662939"/>
    </source>
</evidence>
<organism evidence="2 3">
    <name type="scientific">Natronoglycomyces albus</name>
    <dbReference type="NCBI Taxonomy" id="2811108"/>
    <lineage>
        <taxon>Bacteria</taxon>
        <taxon>Bacillati</taxon>
        <taxon>Actinomycetota</taxon>
        <taxon>Actinomycetes</taxon>
        <taxon>Glycomycetales</taxon>
        <taxon>Glycomycetaceae</taxon>
        <taxon>Natronoglycomyces</taxon>
    </lineage>
</organism>
<dbReference type="Proteomes" id="UP000662939">
    <property type="component" value="Chromosome"/>
</dbReference>
<protein>
    <recommendedName>
        <fullName evidence="4">Lipoprotein</fullName>
    </recommendedName>
</protein>
<sequence>MKFANNRALGISAVAVMALATGACSDNADDDTGGGGNNDVGIPLEVLQEWDSCEIYDDLAVLVEFLDIDHFGIGEDDGGPHLNPVGGAPNYAAAECHGEVTYGSLDMEIGEHGAEIDVEANGRVNVTFEPWEDVEQATEWLEYSFEETTEFGFDQQYDVEGSWDEGRYFFLEDTSRFFHIVWMRYANINMKVQVEYQGDPGPRRIETLQGHGLVDEDVDPFEYAIYDFTPEDVEDWIVNTYLSQVHSAVLEKIEQES</sequence>
<gene>
    <name evidence="2" type="ORF">JQS30_14955</name>
</gene>
<dbReference type="RefSeq" id="WP_213171040.1">
    <property type="nucleotide sequence ID" value="NZ_CP070496.1"/>
</dbReference>
<evidence type="ECO:0000256" key="1">
    <source>
        <dbReference type="SAM" id="SignalP"/>
    </source>
</evidence>
<dbReference type="AlphaFoldDB" id="A0A895XNT0"/>
<name>A0A895XNT0_9ACTN</name>
<accession>A0A895XNT0</accession>
<evidence type="ECO:0000313" key="2">
    <source>
        <dbReference type="EMBL" id="QSB05039.1"/>
    </source>
</evidence>
<feature type="signal peptide" evidence="1">
    <location>
        <begin position="1"/>
        <end position="28"/>
    </location>
</feature>
<evidence type="ECO:0008006" key="4">
    <source>
        <dbReference type="Google" id="ProtNLM"/>
    </source>
</evidence>
<keyword evidence="3" id="KW-1185">Reference proteome</keyword>
<dbReference type="EMBL" id="CP070496">
    <property type="protein sequence ID" value="QSB05039.1"/>
    <property type="molecule type" value="Genomic_DNA"/>
</dbReference>
<feature type="chain" id="PRO_5034214921" description="Lipoprotein" evidence="1">
    <location>
        <begin position="29"/>
        <end position="257"/>
    </location>
</feature>
<keyword evidence="1" id="KW-0732">Signal</keyword>
<reference evidence="2" key="1">
    <citation type="submission" date="2021-02" db="EMBL/GenBank/DDBJ databases">
        <title>Natronoglycomyces albus gen. nov., sp. nov, a haloalkaliphilic actinobacterium from a soda solonchak soil.</title>
        <authorList>
            <person name="Sorokin D.Y."/>
            <person name="Khijniak T.V."/>
            <person name="Zakharycheva A.P."/>
            <person name="Boueva O.V."/>
            <person name="Ariskina E.V."/>
            <person name="Hahnke R.L."/>
            <person name="Bunk B."/>
            <person name="Sproer C."/>
            <person name="Schumann P."/>
            <person name="Evtushenko L.I."/>
            <person name="Kublanov I.V."/>
        </authorList>
    </citation>
    <scope>NUCLEOTIDE SEQUENCE</scope>
    <source>
        <strain evidence="2">DSM 106290</strain>
    </source>
</reference>
<dbReference type="PROSITE" id="PS51257">
    <property type="entry name" value="PROKAR_LIPOPROTEIN"/>
    <property type="match status" value="1"/>
</dbReference>
<proteinExistence type="predicted"/>
<dbReference type="KEGG" id="nav:JQS30_14955"/>